<feature type="domain" description="Transcriptional regulator SutA RNAP-binding" evidence="2">
    <location>
        <begin position="11"/>
        <end position="39"/>
    </location>
</feature>
<sequence>MSKKNVKPVLTSAEIEEQTAAFLKAGGQVDYVGKGKSGQASSGGPKPVNVKSN</sequence>
<evidence type="ECO:0000256" key="1">
    <source>
        <dbReference type="SAM" id="MobiDB-lite"/>
    </source>
</evidence>
<gene>
    <name evidence="3" type="ORF">JYP53_13925</name>
</gene>
<feature type="compositionally biased region" description="Low complexity" evidence="1">
    <location>
        <begin position="37"/>
        <end position="46"/>
    </location>
</feature>
<dbReference type="Pfam" id="PF20661">
    <property type="entry name" value="SutA-RBD"/>
    <property type="match status" value="1"/>
</dbReference>
<dbReference type="EMBL" id="JAFKDB010000019">
    <property type="protein sequence ID" value="MBN7771000.1"/>
    <property type="molecule type" value="Genomic_DNA"/>
</dbReference>
<keyword evidence="4" id="KW-1185">Reference proteome</keyword>
<feature type="region of interest" description="Disordered" evidence="1">
    <location>
        <begin position="33"/>
        <end position="53"/>
    </location>
</feature>
<dbReference type="Proteomes" id="UP000664344">
    <property type="component" value="Unassembled WGS sequence"/>
</dbReference>
<dbReference type="InterPro" id="IPR049191">
    <property type="entry name" value="SutA_RBD"/>
</dbReference>
<dbReference type="RefSeq" id="WP_169441749.1">
    <property type="nucleotide sequence ID" value="NZ_JAFKDB010000019.1"/>
</dbReference>
<organism evidence="3 4">
    <name type="scientific">Marinobacter daepoensis</name>
    <dbReference type="NCBI Taxonomy" id="262077"/>
    <lineage>
        <taxon>Bacteria</taxon>
        <taxon>Pseudomonadati</taxon>
        <taxon>Pseudomonadota</taxon>
        <taxon>Gammaproteobacteria</taxon>
        <taxon>Pseudomonadales</taxon>
        <taxon>Marinobacteraceae</taxon>
        <taxon>Marinobacter</taxon>
    </lineage>
</organism>
<accession>A0ABS3BGQ5</accession>
<evidence type="ECO:0000259" key="2">
    <source>
        <dbReference type="Pfam" id="PF20661"/>
    </source>
</evidence>
<name>A0ABS3BGQ5_9GAMM</name>
<evidence type="ECO:0000313" key="3">
    <source>
        <dbReference type="EMBL" id="MBN7771000.1"/>
    </source>
</evidence>
<reference evidence="3 4" key="1">
    <citation type="submission" date="2021-02" db="EMBL/GenBank/DDBJ databases">
        <title>PHA producing bacteria isolated from coastal sediment in Guangdong, Shenzhen.</title>
        <authorList>
            <person name="Zheng W."/>
            <person name="Yu S."/>
            <person name="Huang Y."/>
        </authorList>
    </citation>
    <scope>NUCLEOTIDE SEQUENCE [LARGE SCALE GENOMIC DNA]</scope>
    <source>
        <strain evidence="3 4">TN21-5</strain>
    </source>
</reference>
<comment type="caution">
    <text evidence="3">The sequence shown here is derived from an EMBL/GenBank/DDBJ whole genome shotgun (WGS) entry which is preliminary data.</text>
</comment>
<protein>
    <recommendedName>
        <fullName evidence="2">Transcriptional regulator SutA RNAP-binding domain-containing protein</fullName>
    </recommendedName>
</protein>
<evidence type="ECO:0000313" key="4">
    <source>
        <dbReference type="Proteomes" id="UP000664344"/>
    </source>
</evidence>
<proteinExistence type="predicted"/>